<evidence type="ECO:0000256" key="6">
    <source>
        <dbReference type="ARBA" id="ARBA00023175"/>
    </source>
</evidence>
<dbReference type="InterPro" id="IPR027417">
    <property type="entry name" value="P-loop_NTPase"/>
</dbReference>
<dbReference type="InterPro" id="IPR001752">
    <property type="entry name" value="Kinesin_motor_dom"/>
</dbReference>
<dbReference type="Proteomes" id="UP001396334">
    <property type="component" value="Unassembled WGS sequence"/>
</dbReference>
<dbReference type="EMBL" id="JBBPBN010000020">
    <property type="protein sequence ID" value="KAK9017025.1"/>
    <property type="molecule type" value="Genomic_DNA"/>
</dbReference>
<evidence type="ECO:0000256" key="1">
    <source>
        <dbReference type="ARBA" id="ARBA00004496"/>
    </source>
</evidence>
<keyword evidence="3" id="KW-0547">Nucleotide-binding</keyword>
<feature type="domain" description="Kinesin motor" evidence="9">
    <location>
        <begin position="1"/>
        <end position="54"/>
    </location>
</feature>
<evidence type="ECO:0000256" key="3">
    <source>
        <dbReference type="ARBA" id="ARBA00022741"/>
    </source>
</evidence>
<dbReference type="InterPro" id="IPR027640">
    <property type="entry name" value="Kinesin-like_fam"/>
</dbReference>
<comment type="caution">
    <text evidence="7">Lacks conserved residue(s) required for the propagation of feature annotation.</text>
</comment>
<dbReference type="PANTHER" id="PTHR47969:SF15">
    <property type="entry name" value="CHROMOSOME-ASSOCIATED KINESIN KIF4A-RELATED"/>
    <property type="match status" value="1"/>
</dbReference>
<sequence>MSLNQYHDQLVFNSILILQGGNSRTALLCCCSPSPSNASESLSTLRFGARARHIKTSPLIKVNEEKCSDKKNGAFSGTRDETFEKILEKMSERLDAEDIKLLEELFVQAGLFVDLDSTEDLESNYQDVVEQTISSLTKAVEELSFSVQMLQRENKALKERVAAAERFDALPGEPGDFLHKILGFLSSFIPGMQR</sequence>
<organism evidence="10 11">
    <name type="scientific">Hibiscus sabdariffa</name>
    <name type="common">roselle</name>
    <dbReference type="NCBI Taxonomy" id="183260"/>
    <lineage>
        <taxon>Eukaryota</taxon>
        <taxon>Viridiplantae</taxon>
        <taxon>Streptophyta</taxon>
        <taxon>Embryophyta</taxon>
        <taxon>Tracheophyta</taxon>
        <taxon>Spermatophyta</taxon>
        <taxon>Magnoliopsida</taxon>
        <taxon>eudicotyledons</taxon>
        <taxon>Gunneridae</taxon>
        <taxon>Pentapetalae</taxon>
        <taxon>rosids</taxon>
        <taxon>malvids</taxon>
        <taxon>Malvales</taxon>
        <taxon>Malvaceae</taxon>
        <taxon>Malvoideae</taxon>
        <taxon>Hibiscus</taxon>
    </lineage>
</organism>
<evidence type="ECO:0000313" key="10">
    <source>
        <dbReference type="EMBL" id="KAK9017025.1"/>
    </source>
</evidence>
<keyword evidence="2" id="KW-0963">Cytoplasm</keyword>
<keyword evidence="4" id="KW-0067">ATP-binding</keyword>
<name>A0ABR2RVL7_9ROSI</name>
<comment type="similarity">
    <text evidence="7">Belongs to the TRAFAC class myosin-kinesin ATPase superfamily. Kinesin family.</text>
</comment>
<evidence type="ECO:0000256" key="7">
    <source>
        <dbReference type="PROSITE-ProRule" id="PRU00283"/>
    </source>
</evidence>
<dbReference type="SUPFAM" id="SSF52540">
    <property type="entry name" value="P-loop containing nucleoside triphosphate hydrolases"/>
    <property type="match status" value="1"/>
</dbReference>
<protein>
    <recommendedName>
        <fullName evidence="9">Kinesin motor domain-containing protein</fullName>
    </recommendedName>
</protein>
<evidence type="ECO:0000256" key="2">
    <source>
        <dbReference type="ARBA" id="ARBA00022490"/>
    </source>
</evidence>
<evidence type="ECO:0000259" key="9">
    <source>
        <dbReference type="PROSITE" id="PS50067"/>
    </source>
</evidence>
<dbReference type="Gene3D" id="1.20.58.1980">
    <property type="match status" value="1"/>
</dbReference>
<keyword evidence="5 8" id="KW-0175">Coiled coil</keyword>
<keyword evidence="11" id="KW-1185">Reference proteome</keyword>
<evidence type="ECO:0000256" key="8">
    <source>
        <dbReference type="SAM" id="Coils"/>
    </source>
</evidence>
<accession>A0ABR2RVL7</accession>
<comment type="subcellular location">
    <subcellularLocation>
        <location evidence="1">Cytoplasm</location>
    </subcellularLocation>
</comment>
<gene>
    <name evidence="10" type="ORF">V6N11_079513</name>
</gene>
<evidence type="ECO:0000313" key="11">
    <source>
        <dbReference type="Proteomes" id="UP001396334"/>
    </source>
</evidence>
<proteinExistence type="inferred from homology"/>
<dbReference type="PANTHER" id="PTHR47969">
    <property type="entry name" value="CHROMOSOME-ASSOCIATED KINESIN KIF4A-RELATED"/>
    <property type="match status" value="1"/>
</dbReference>
<keyword evidence="6" id="KW-0505">Motor protein</keyword>
<feature type="coiled-coil region" evidence="8">
    <location>
        <begin position="140"/>
        <end position="167"/>
    </location>
</feature>
<reference evidence="10 11" key="1">
    <citation type="journal article" date="2024" name="G3 (Bethesda)">
        <title>Genome assembly of Hibiscus sabdariffa L. provides insights into metabolisms of medicinal natural products.</title>
        <authorList>
            <person name="Kim T."/>
        </authorList>
    </citation>
    <scope>NUCLEOTIDE SEQUENCE [LARGE SCALE GENOMIC DNA]</scope>
    <source>
        <strain evidence="10">TK-2024</strain>
        <tissue evidence="10">Old leaves</tissue>
    </source>
</reference>
<evidence type="ECO:0000256" key="4">
    <source>
        <dbReference type="ARBA" id="ARBA00022840"/>
    </source>
</evidence>
<comment type="caution">
    <text evidence="10">The sequence shown here is derived from an EMBL/GenBank/DDBJ whole genome shotgun (WGS) entry which is preliminary data.</text>
</comment>
<evidence type="ECO:0000256" key="5">
    <source>
        <dbReference type="ARBA" id="ARBA00023054"/>
    </source>
</evidence>
<dbReference type="PROSITE" id="PS50067">
    <property type="entry name" value="KINESIN_MOTOR_2"/>
    <property type="match status" value="1"/>
</dbReference>